<dbReference type="InParanoid" id="W0RQY4"/>
<geneLocation type="plasmid" evidence="1 2">
    <name>1</name>
</geneLocation>
<dbReference type="GO" id="GO:0005829">
    <property type="term" value="C:cytosol"/>
    <property type="evidence" value="ECO:0007669"/>
    <property type="project" value="TreeGrafter"/>
</dbReference>
<evidence type="ECO:0000313" key="1">
    <source>
        <dbReference type="EMBL" id="AHG92877.1"/>
    </source>
</evidence>
<dbReference type="OrthoDB" id="9114861at2"/>
<reference evidence="1 2" key="1">
    <citation type="journal article" date="2014" name="Genome Announc.">
        <title>Genome Sequence and Methylome of Soil Bacterium Gemmatirosa kalamazoonensis KBS708T, a Member of the Rarely Cultivated Gemmatimonadetes Phylum.</title>
        <authorList>
            <person name="Debruyn J.M."/>
            <person name="Radosevich M."/>
            <person name="Wommack K.E."/>
            <person name="Polson S.W."/>
            <person name="Hauser L.J."/>
            <person name="Fawaz M.N."/>
            <person name="Korlach J."/>
            <person name="Tsai Y.C."/>
        </authorList>
    </citation>
    <scope>NUCLEOTIDE SEQUENCE [LARGE SCALE GENOMIC DNA]</scope>
    <source>
        <strain evidence="1 2">KBS708</strain>
        <plasmid evidence="2">Plasmid 1</plasmid>
    </source>
</reference>
<dbReference type="Proteomes" id="UP000019151">
    <property type="component" value="Plasmid 1"/>
</dbReference>
<evidence type="ECO:0000313" key="2">
    <source>
        <dbReference type="Proteomes" id="UP000019151"/>
    </source>
</evidence>
<sequence>MNKRQRKKYRLGEFQELGFELGFCTPADWSDDEQLDFWDAAIAQIEALGLAIGGGTGTCWDVYVSSLAERGTVSPAQRDALLDWLAAQPGVSDVRAGPLEDAWHDGAPVRTPAA</sequence>
<keyword evidence="1" id="KW-0614">Plasmid</keyword>
<dbReference type="Pfam" id="PF04320">
    <property type="entry name" value="YggL_50S_bp"/>
    <property type="match status" value="1"/>
</dbReference>
<dbReference type="PANTHER" id="PTHR38778:SF1">
    <property type="entry name" value="CYTOPLASMIC PROTEIN"/>
    <property type="match status" value="1"/>
</dbReference>
<protein>
    <recommendedName>
        <fullName evidence="3">DUF469 domain-containing protein</fullName>
    </recommendedName>
</protein>
<dbReference type="PANTHER" id="PTHR38778">
    <property type="entry name" value="CYTOPLASMIC PROTEIN-RELATED"/>
    <property type="match status" value="1"/>
</dbReference>
<dbReference type="HOGENOM" id="CLU_153063_1_0_0"/>
<dbReference type="RefSeq" id="WP_025414200.1">
    <property type="nucleotide sequence ID" value="NZ_CP007129.1"/>
</dbReference>
<dbReference type="InterPro" id="IPR007416">
    <property type="entry name" value="YggL_50S_bp"/>
</dbReference>
<accession>W0RQY4</accession>
<proteinExistence type="predicted"/>
<gene>
    <name evidence="1" type="ORF">J421_5342</name>
</gene>
<name>W0RQY4_9BACT</name>
<keyword evidence="2" id="KW-1185">Reference proteome</keyword>
<organism evidence="1 2">
    <name type="scientific">Gemmatirosa kalamazoonensis</name>
    <dbReference type="NCBI Taxonomy" id="861299"/>
    <lineage>
        <taxon>Bacteria</taxon>
        <taxon>Pseudomonadati</taxon>
        <taxon>Gemmatimonadota</taxon>
        <taxon>Gemmatimonadia</taxon>
        <taxon>Gemmatimonadales</taxon>
        <taxon>Gemmatimonadaceae</taxon>
        <taxon>Gemmatirosa</taxon>
    </lineage>
</organism>
<dbReference type="EMBL" id="CP007129">
    <property type="protein sequence ID" value="AHG92877.1"/>
    <property type="molecule type" value="Genomic_DNA"/>
</dbReference>
<dbReference type="KEGG" id="gba:J421_5342"/>
<dbReference type="AlphaFoldDB" id="W0RQY4"/>
<evidence type="ECO:0008006" key="3">
    <source>
        <dbReference type="Google" id="ProtNLM"/>
    </source>
</evidence>